<evidence type="ECO:0000313" key="2">
    <source>
        <dbReference type="Proteomes" id="UP000272412"/>
    </source>
</evidence>
<dbReference type="OrthoDB" id="9954990at2"/>
<gene>
    <name evidence="1" type="ORF">EGK74_08090</name>
</gene>
<comment type="caution">
    <text evidence="1">The sequence shown here is derived from an EMBL/GenBank/DDBJ whole genome shotgun (WGS) entry which is preliminary data.</text>
</comment>
<sequence length="64" mass="7693">MVDEKLAEYRKRAEANRMTKRVSFNRETEKDILEIANNLDFSQWVKDQIRKEFKEQLDNDVATS</sequence>
<keyword evidence="2" id="KW-1185">Reference proteome</keyword>
<evidence type="ECO:0000313" key="1">
    <source>
        <dbReference type="EMBL" id="RPD86197.1"/>
    </source>
</evidence>
<dbReference type="EMBL" id="RPFL01000020">
    <property type="protein sequence ID" value="RPD86197.1"/>
    <property type="molecule type" value="Genomic_DNA"/>
</dbReference>
<dbReference type="RefSeq" id="WP_123804347.1">
    <property type="nucleotide sequence ID" value="NZ_RPFL01000020.1"/>
</dbReference>
<accession>A0A3N4MWN4</accession>
<organism evidence="1 2">
    <name type="scientific">Neisseria weixii</name>
    <dbReference type="NCBI Taxonomy" id="1853276"/>
    <lineage>
        <taxon>Bacteria</taxon>
        <taxon>Pseudomonadati</taxon>
        <taxon>Pseudomonadota</taxon>
        <taxon>Betaproteobacteria</taxon>
        <taxon>Neisseriales</taxon>
        <taxon>Neisseriaceae</taxon>
        <taxon>Neisseria</taxon>
    </lineage>
</organism>
<proteinExistence type="predicted"/>
<name>A0A3N4MWN4_9NEIS</name>
<protein>
    <submittedName>
        <fullName evidence="1">Uncharacterized protein</fullName>
    </submittedName>
</protein>
<dbReference type="AlphaFoldDB" id="A0A3N4MWN4"/>
<reference evidence="1 2" key="1">
    <citation type="submission" date="2018-11" db="EMBL/GenBank/DDBJ databases">
        <title>Neisseria weixii sp. nov. isolated from the rectal contents of plateau pika (Ochotona cruzoniae).</title>
        <authorList>
            <person name="Zhang G."/>
        </authorList>
    </citation>
    <scope>NUCLEOTIDE SEQUENCE [LARGE SCALE GENOMIC DNA]</scope>
    <source>
        <strain evidence="1 2">10009</strain>
    </source>
</reference>
<dbReference type="Proteomes" id="UP000272412">
    <property type="component" value="Unassembled WGS sequence"/>
</dbReference>